<evidence type="ECO:0000256" key="3">
    <source>
        <dbReference type="ARBA" id="ARBA00023139"/>
    </source>
</evidence>
<comment type="similarity">
    <text evidence="6">Belongs to the LptE lipoprotein family.</text>
</comment>
<gene>
    <name evidence="6 7" type="primary">lptE</name>
    <name evidence="7" type="ORF">ACFQ1Z_00910</name>
</gene>
<evidence type="ECO:0000256" key="4">
    <source>
        <dbReference type="ARBA" id="ARBA00023237"/>
    </source>
</evidence>
<evidence type="ECO:0000256" key="6">
    <source>
        <dbReference type="HAMAP-Rule" id="MF_01186"/>
    </source>
</evidence>
<evidence type="ECO:0000256" key="5">
    <source>
        <dbReference type="ARBA" id="ARBA00023288"/>
    </source>
</evidence>
<accession>A0ABW3F2Q6</accession>
<name>A0ABW3F2Q6_9PROT</name>
<evidence type="ECO:0000313" key="7">
    <source>
        <dbReference type="EMBL" id="MFD0912094.1"/>
    </source>
</evidence>
<comment type="subunit">
    <text evidence="6">Component of the lipopolysaccharide transport and assembly complex. Interacts with LptD.</text>
</comment>
<evidence type="ECO:0000313" key="8">
    <source>
        <dbReference type="Proteomes" id="UP001597128"/>
    </source>
</evidence>
<dbReference type="PANTHER" id="PTHR38098:SF1">
    <property type="entry name" value="LPS-ASSEMBLY LIPOPROTEIN LPTE"/>
    <property type="match status" value="1"/>
</dbReference>
<comment type="function">
    <text evidence="6">Together with LptD, is involved in the assembly of lipopolysaccharide (LPS) at the surface of the outer membrane. Required for the proper assembly of LptD. Binds LPS and may serve as the LPS recognition site at the outer membrane.</text>
</comment>
<dbReference type="Proteomes" id="UP001597128">
    <property type="component" value="Unassembled WGS sequence"/>
</dbReference>
<keyword evidence="2 6" id="KW-0472">Membrane</keyword>
<keyword evidence="5 7" id="KW-0449">Lipoprotein</keyword>
<keyword evidence="3" id="KW-0564">Palmitate</keyword>
<reference evidence="8" key="1">
    <citation type="journal article" date="2019" name="Int. J. Syst. Evol. Microbiol.">
        <title>The Global Catalogue of Microorganisms (GCM) 10K type strain sequencing project: providing services to taxonomists for standard genome sequencing and annotation.</title>
        <authorList>
            <consortium name="The Broad Institute Genomics Platform"/>
            <consortium name="The Broad Institute Genome Sequencing Center for Infectious Disease"/>
            <person name="Wu L."/>
            <person name="Ma J."/>
        </authorList>
    </citation>
    <scope>NUCLEOTIDE SEQUENCE [LARGE SCALE GENOMIC DNA]</scope>
    <source>
        <strain evidence="8">CCUG 58412</strain>
    </source>
</reference>
<sequence length="185" mass="20946">MNIVERMTMLLSRLTPDLLSRFSLSKAVQHCGWLVLLAALSSCGFQLRQPSPIAFKTMFISGNSTISTPLRKALTEQGVKLVESGEDAELQLELLKEENEQRILSLSGTGVVREYELYYRVQYRTKIAGEPTWSLPLVMEGRRDYTYNDANLLAKQTEQKLLTDSMQTDVMNGILRRLSALKKAE</sequence>
<keyword evidence="4 6" id="KW-0998">Cell outer membrane</keyword>
<dbReference type="InterPro" id="IPR007485">
    <property type="entry name" value="LPS_assembly_LptE"/>
</dbReference>
<dbReference type="Pfam" id="PF04390">
    <property type="entry name" value="LptE"/>
    <property type="match status" value="1"/>
</dbReference>
<dbReference type="PANTHER" id="PTHR38098">
    <property type="entry name" value="LPS-ASSEMBLY LIPOPROTEIN LPTE"/>
    <property type="match status" value="1"/>
</dbReference>
<protein>
    <recommendedName>
        <fullName evidence="6">LPS-assembly lipoprotein LptE</fullName>
    </recommendedName>
</protein>
<proteinExistence type="inferred from homology"/>
<keyword evidence="1" id="KW-0732">Signal</keyword>
<evidence type="ECO:0000256" key="1">
    <source>
        <dbReference type="ARBA" id="ARBA00022729"/>
    </source>
</evidence>
<organism evidence="7 8">
    <name type="scientific">Methylophilus luteus</name>
    <dbReference type="NCBI Taxonomy" id="640108"/>
    <lineage>
        <taxon>Bacteria</taxon>
        <taxon>Pseudomonadati</taxon>
        <taxon>Pseudomonadota</taxon>
        <taxon>Betaproteobacteria</taxon>
        <taxon>Nitrosomonadales</taxon>
        <taxon>Methylophilaceae</taxon>
        <taxon>Methylophilus</taxon>
    </lineage>
</organism>
<keyword evidence="8" id="KW-1185">Reference proteome</keyword>
<dbReference type="HAMAP" id="MF_01186">
    <property type="entry name" value="LPS_assembly_LptE"/>
    <property type="match status" value="1"/>
</dbReference>
<comment type="caution">
    <text evidence="7">The sequence shown here is derived from an EMBL/GenBank/DDBJ whole genome shotgun (WGS) entry which is preliminary data.</text>
</comment>
<dbReference type="EMBL" id="JBHTKB010000001">
    <property type="protein sequence ID" value="MFD0912094.1"/>
    <property type="molecule type" value="Genomic_DNA"/>
</dbReference>
<evidence type="ECO:0000256" key="2">
    <source>
        <dbReference type="ARBA" id="ARBA00023136"/>
    </source>
</evidence>
<dbReference type="Gene3D" id="3.30.160.150">
    <property type="entry name" value="Lipoprotein like domain"/>
    <property type="match status" value="1"/>
</dbReference>